<accession>A0A142K665</accession>
<evidence type="ECO:0000313" key="2">
    <source>
        <dbReference type="EMBL" id="AMS01598.1"/>
    </source>
</evidence>
<dbReference type="Proteomes" id="UP000223789">
    <property type="component" value="Segment"/>
</dbReference>
<sequence>MATDPTDFCPNEQCGGARDACGCPSDLTTQSLMVCLVCGGRWWRPYDSDSFRCPHPGCGQDMSLITIPAARRPERGEDGQPLDTDDGPDGDECHAEFIDGSWTYCGCPECDEREENDTEMELYG</sequence>
<proteinExistence type="predicted"/>
<feature type="region of interest" description="Disordered" evidence="1">
    <location>
        <begin position="70"/>
        <end position="92"/>
    </location>
</feature>
<evidence type="ECO:0000256" key="1">
    <source>
        <dbReference type="SAM" id="MobiDB-lite"/>
    </source>
</evidence>
<name>A0A142K665_9CAUD</name>
<protein>
    <submittedName>
        <fullName evidence="2">Uncharacterized protein</fullName>
    </submittedName>
</protein>
<keyword evidence="3" id="KW-1185">Reference proteome</keyword>
<gene>
    <name evidence="2" type="ORF">SEA_CHYMERA_39</name>
</gene>
<dbReference type="EMBL" id="KU958700">
    <property type="protein sequence ID" value="AMS01598.1"/>
    <property type="molecule type" value="Genomic_DNA"/>
</dbReference>
<evidence type="ECO:0000313" key="3">
    <source>
        <dbReference type="Proteomes" id="UP000223789"/>
    </source>
</evidence>
<organism evidence="2 3">
    <name type="scientific">Streptomyces phage Chymera</name>
    <dbReference type="NCBI Taxonomy" id="1821728"/>
    <lineage>
        <taxon>Viruses</taxon>
        <taxon>Duplodnaviria</taxon>
        <taxon>Heunggongvirae</taxon>
        <taxon>Uroviricota</taxon>
        <taxon>Caudoviricetes</taxon>
        <taxon>Chymeravirus</taxon>
        <taxon>Chymeravirus chymera</taxon>
    </lineage>
</organism>
<reference evidence="2 3" key="1">
    <citation type="submission" date="2016-03" db="EMBL/GenBank/DDBJ databases">
        <authorList>
            <person name="Ploux O."/>
        </authorList>
    </citation>
    <scope>NUCLEOTIDE SEQUENCE [LARGE SCALE GENOMIC DNA]</scope>
</reference>